<dbReference type="EMBL" id="JABSTU010000005">
    <property type="protein sequence ID" value="KAH8030856.1"/>
    <property type="molecule type" value="Genomic_DNA"/>
</dbReference>
<evidence type="ECO:0000313" key="2">
    <source>
        <dbReference type="Proteomes" id="UP000821866"/>
    </source>
</evidence>
<dbReference type="AlphaFoldDB" id="A0A9J6E9S9"/>
<sequence length="400" mass="45218">MRRLHDYDVMASPMDMHHGRSHSSHPAWRSSGSVGAPRCCQLSSLHCLCAFVSSCIAITRRFHDVYLGVHADGLRRFSRAATFGIHAAHATEPRLQHLRQGAVWYCAVALRPRFLRGMSRVERIDHSECPFDRMPFESDQLVRLRFEQSHLEQLSVVCTVGGRKCDTFSGKLSELKDHMRQCRSVDVECEKCRATISSEAAVEHYTQCYTESDRRSLSNNVRVQRLVEEVRSIKKDLQAFRQQSLGEQDARHDNLVNGANRLVEKLASLERALSLGREMAAMTIGEGSNRLPIRETPGPFRAASKPGLFITTCQFADVCTTRYGLTQSNKEARVSTDCSTLAGYTFKMDCKLTMSAEEDVDVSFILFLMPGVWDERVEWPFAKKVALIIAPPQMRERTLG</sequence>
<dbReference type="Proteomes" id="UP000821866">
    <property type="component" value="Chromosome 3"/>
</dbReference>
<name>A0A9J6E9S9_RHIMP</name>
<accession>A0A9J6E9S9</accession>
<comment type="caution">
    <text evidence="1">The sequence shown here is derived from an EMBL/GenBank/DDBJ whole genome shotgun (WGS) entry which is preliminary data.</text>
</comment>
<gene>
    <name evidence="1" type="ORF">HPB51_011900</name>
</gene>
<organism evidence="1 2">
    <name type="scientific">Rhipicephalus microplus</name>
    <name type="common">Cattle tick</name>
    <name type="synonym">Boophilus microplus</name>
    <dbReference type="NCBI Taxonomy" id="6941"/>
    <lineage>
        <taxon>Eukaryota</taxon>
        <taxon>Metazoa</taxon>
        <taxon>Ecdysozoa</taxon>
        <taxon>Arthropoda</taxon>
        <taxon>Chelicerata</taxon>
        <taxon>Arachnida</taxon>
        <taxon>Acari</taxon>
        <taxon>Parasitiformes</taxon>
        <taxon>Ixodida</taxon>
        <taxon>Ixodoidea</taxon>
        <taxon>Ixodidae</taxon>
        <taxon>Rhipicephalinae</taxon>
        <taxon>Rhipicephalus</taxon>
        <taxon>Boophilus</taxon>
    </lineage>
</organism>
<dbReference type="Gene3D" id="2.60.210.10">
    <property type="entry name" value="Apoptosis, Tumor Necrosis Factor Receptor Associated Protein 2, Chain A"/>
    <property type="match status" value="1"/>
</dbReference>
<dbReference type="InterPro" id="IPR008974">
    <property type="entry name" value="TRAF-like"/>
</dbReference>
<reference evidence="1" key="2">
    <citation type="submission" date="2021-09" db="EMBL/GenBank/DDBJ databases">
        <authorList>
            <person name="Jia N."/>
            <person name="Wang J."/>
            <person name="Shi W."/>
            <person name="Du L."/>
            <person name="Sun Y."/>
            <person name="Zhan W."/>
            <person name="Jiang J."/>
            <person name="Wang Q."/>
            <person name="Zhang B."/>
            <person name="Ji P."/>
            <person name="Sakyi L.B."/>
            <person name="Cui X."/>
            <person name="Yuan T."/>
            <person name="Jiang B."/>
            <person name="Yang W."/>
            <person name="Lam T.T.-Y."/>
            <person name="Chang Q."/>
            <person name="Ding S."/>
            <person name="Wang X."/>
            <person name="Zhu J."/>
            <person name="Ruan X."/>
            <person name="Zhao L."/>
            <person name="Wei J."/>
            <person name="Que T."/>
            <person name="Du C."/>
            <person name="Cheng J."/>
            <person name="Dai P."/>
            <person name="Han X."/>
            <person name="Huang E."/>
            <person name="Gao Y."/>
            <person name="Liu J."/>
            <person name="Shao H."/>
            <person name="Ye R."/>
            <person name="Li L."/>
            <person name="Wei W."/>
            <person name="Wang X."/>
            <person name="Wang C."/>
            <person name="Huo Q."/>
            <person name="Li W."/>
            <person name="Guo W."/>
            <person name="Chen H."/>
            <person name="Chen S."/>
            <person name="Zhou L."/>
            <person name="Zhou L."/>
            <person name="Ni X."/>
            <person name="Tian J."/>
            <person name="Zhou Y."/>
            <person name="Sheng Y."/>
            <person name="Liu T."/>
            <person name="Pan Y."/>
            <person name="Xia L."/>
            <person name="Li J."/>
            <person name="Zhao F."/>
            <person name="Cao W."/>
        </authorList>
    </citation>
    <scope>NUCLEOTIDE SEQUENCE</scope>
    <source>
        <strain evidence="1">Rmic-2018</strain>
        <tissue evidence="1">Larvae</tissue>
    </source>
</reference>
<protein>
    <recommendedName>
        <fullName evidence="3">Tumor necrosis factor receptor</fullName>
    </recommendedName>
</protein>
<proteinExistence type="predicted"/>
<evidence type="ECO:0000313" key="1">
    <source>
        <dbReference type="EMBL" id="KAH8030856.1"/>
    </source>
</evidence>
<evidence type="ECO:0008006" key="3">
    <source>
        <dbReference type="Google" id="ProtNLM"/>
    </source>
</evidence>
<keyword evidence="2" id="KW-1185">Reference proteome</keyword>
<reference evidence="1" key="1">
    <citation type="journal article" date="2020" name="Cell">
        <title>Large-Scale Comparative Analyses of Tick Genomes Elucidate Their Genetic Diversity and Vector Capacities.</title>
        <authorList>
            <consortium name="Tick Genome and Microbiome Consortium (TIGMIC)"/>
            <person name="Jia N."/>
            <person name="Wang J."/>
            <person name="Shi W."/>
            <person name="Du L."/>
            <person name="Sun Y."/>
            <person name="Zhan W."/>
            <person name="Jiang J.F."/>
            <person name="Wang Q."/>
            <person name="Zhang B."/>
            <person name="Ji P."/>
            <person name="Bell-Sakyi L."/>
            <person name="Cui X.M."/>
            <person name="Yuan T.T."/>
            <person name="Jiang B.G."/>
            <person name="Yang W.F."/>
            <person name="Lam T.T."/>
            <person name="Chang Q.C."/>
            <person name="Ding S.J."/>
            <person name="Wang X.J."/>
            <person name="Zhu J.G."/>
            <person name="Ruan X.D."/>
            <person name="Zhao L."/>
            <person name="Wei J.T."/>
            <person name="Ye R.Z."/>
            <person name="Que T.C."/>
            <person name="Du C.H."/>
            <person name="Zhou Y.H."/>
            <person name="Cheng J.X."/>
            <person name="Dai P.F."/>
            <person name="Guo W.B."/>
            <person name="Han X.H."/>
            <person name="Huang E.J."/>
            <person name="Li L.F."/>
            <person name="Wei W."/>
            <person name="Gao Y.C."/>
            <person name="Liu J.Z."/>
            <person name="Shao H.Z."/>
            <person name="Wang X."/>
            <person name="Wang C.C."/>
            <person name="Yang T.C."/>
            <person name="Huo Q.B."/>
            <person name="Li W."/>
            <person name="Chen H.Y."/>
            <person name="Chen S.E."/>
            <person name="Zhou L.G."/>
            <person name="Ni X.B."/>
            <person name="Tian J.H."/>
            <person name="Sheng Y."/>
            <person name="Liu T."/>
            <person name="Pan Y.S."/>
            <person name="Xia L.Y."/>
            <person name="Li J."/>
            <person name="Zhao F."/>
            <person name="Cao W.C."/>
        </authorList>
    </citation>
    <scope>NUCLEOTIDE SEQUENCE</scope>
    <source>
        <strain evidence="1">Rmic-2018</strain>
    </source>
</reference>